<dbReference type="Gene3D" id="2.60.120.330">
    <property type="entry name" value="B-lactam Antibiotic, Isopenicillin N Synthase, Chain"/>
    <property type="match status" value="1"/>
</dbReference>
<dbReference type="AlphaFoldDB" id="A0A9I9DAI5"/>
<feature type="region of interest" description="Disordered" evidence="1">
    <location>
        <begin position="257"/>
        <end position="292"/>
    </location>
</feature>
<sequence length="484" mass="54862">RIIFKVIVRFKNKCCLLPLDVNGSPRWRIEKWKTQRTKMGENPKILDIHELSYSDLLLLSTPYHSPSSLQESERMESITKSILEALGPNGPGLLAIIGVPNSSVLRRALLPLARKLALLNPDHRKRILKDHNVGSDVPLRNPERSVSSFAMQLKYTESKEFMQNNQSQIEDKQSSVSEADSFCHSIENKVIDNEFKHLGKSFKELGSCMMELGLRIARICDREIGGQELEESLLESCTAKGRLIHYHSALDAQLLSKPANSKGTARNQASSRRNREQSIQSRHDTSNRKGLSQSSTNLWQQWHYDYGIFTVLTTPMFLSPSNTLETGLQDLWCCSERTSPSGHLYLQIFDPCKNDVFMVNSPPESFIIQVGESADIISRGKLRSTLHSVSRPSKQEDLCREMFVVFLQPAWNKTFSMSGHLTESSMLPEDRKDLVEEEGTLITREIQKIVPPLASRLKEGMTFAQFSRETTKQYYGGSGLQSNR</sequence>
<reference evidence="2" key="1">
    <citation type="submission" date="2023-03" db="UniProtKB">
        <authorList>
            <consortium name="EnsemblPlants"/>
        </authorList>
    </citation>
    <scope>IDENTIFICATION</scope>
</reference>
<evidence type="ECO:0008006" key="3">
    <source>
        <dbReference type="Google" id="ProtNLM"/>
    </source>
</evidence>
<dbReference type="Gramene" id="MELO3C015801.2.1">
    <property type="protein sequence ID" value="MELO3C015801.2.1"/>
    <property type="gene ID" value="MELO3C015801.2"/>
</dbReference>
<evidence type="ECO:0000313" key="2">
    <source>
        <dbReference type="EnsemblPlants" id="MELO3C015801.2.1"/>
    </source>
</evidence>
<feature type="compositionally biased region" description="Basic and acidic residues" evidence="1">
    <location>
        <begin position="273"/>
        <end position="287"/>
    </location>
</feature>
<name>A0A9I9DAI5_CUCME</name>
<dbReference type="PANTHER" id="PTHR48253">
    <property type="match status" value="1"/>
</dbReference>
<protein>
    <recommendedName>
        <fullName evidence="3">Isopenicillin N synthase-like Fe(2+) 2OG dioxygenase domain-containing protein</fullName>
    </recommendedName>
</protein>
<dbReference type="InterPro" id="IPR027443">
    <property type="entry name" value="IPNS-like_sf"/>
</dbReference>
<dbReference type="PANTHER" id="PTHR48253:SF2">
    <property type="entry name" value="ISOPENICILLIN N SYNTHASE-LIKE FE(2+) 2OG DIOXYGENASE DOMAIN-CONTAINING PROTEIN"/>
    <property type="match status" value="1"/>
</dbReference>
<dbReference type="GO" id="GO:0009555">
    <property type="term" value="P:pollen development"/>
    <property type="evidence" value="ECO:0007669"/>
    <property type="project" value="EnsemblPlants"/>
</dbReference>
<feature type="compositionally biased region" description="Polar residues" evidence="1">
    <location>
        <begin position="258"/>
        <end position="271"/>
    </location>
</feature>
<accession>A0A9I9DAI5</accession>
<dbReference type="EnsemblPlants" id="MELO3C015801.2.1">
    <property type="protein sequence ID" value="MELO3C015801.2.1"/>
    <property type="gene ID" value="MELO3C015801.2"/>
</dbReference>
<proteinExistence type="predicted"/>
<evidence type="ECO:0000256" key="1">
    <source>
        <dbReference type="SAM" id="MobiDB-lite"/>
    </source>
</evidence>
<organism evidence="2">
    <name type="scientific">Cucumis melo</name>
    <name type="common">Muskmelon</name>
    <dbReference type="NCBI Taxonomy" id="3656"/>
    <lineage>
        <taxon>Eukaryota</taxon>
        <taxon>Viridiplantae</taxon>
        <taxon>Streptophyta</taxon>
        <taxon>Embryophyta</taxon>
        <taxon>Tracheophyta</taxon>
        <taxon>Spermatophyta</taxon>
        <taxon>Magnoliopsida</taxon>
        <taxon>eudicotyledons</taxon>
        <taxon>Gunneridae</taxon>
        <taxon>Pentapetalae</taxon>
        <taxon>rosids</taxon>
        <taxon>fabids</taxon>
        <taxon>Cucurbitales</taxon>
        <taxon>Cucurbitaceae</taxon>
        <taxon>Benincaseae</taxon>
        <taxon>Cucumis</taxon>
    </lineage>
</organism>
<dbReference type="SUPFAM" id="SSF51197">
    <property type="entry name" value="Clavaminate synthase-like"/>
    <property type="match status" value="1"/>
</dbReference>